<evidence type="ECO:0000256" key="1">
    <source>
        <dbReference type="ARBA" id="ARBA00011051"/>
    </source>
</evidence>
<dbReference type="Proteomes" id="UP001500547">
    <property type="component" value="Unassembled WGS sequence"/>
</dbReference>
<evidence type="ECO:0000313" key="5">
    <source>
        <dbReference type="EMBL" id="GAA5162070.1"/>
    </source>
</evidence>
<comment type="caution">
    <text evidence="5">The sequence shown here is derived from an EMBL/GenBank/DDBJ whole genome shotgun (WGS) entry which is preliminary data.</text>
</comment>
<comment type="similarity">
    <text evidence="1">Belongs to the bleomycin resistance protein family.</text>
</comment>
<dbReference type="SUPFAM" id="SSF54593">
    <property type="entry name" value="Glyoxalase/Bleomycin resistance protein/Dihydroxybiphenyl dioxygenase"/>
    <property type="match status" value="1"/>
</dbReference>
<sequence>MPRNASILLGPAIPQLPSGNLDLTASFFQQLGFAVAGNFPTQGFLIMQRDEAELHFWLADSEDQARHFGGASSCYIRVVNVDQLAAEFGEEGISTRYGPIDQPWGMREMQIDDPYGNAIRFGEELNPGTT</sequence>
<dbReference type="Pfam" id="PF00903">
    <property type="entry name" value="Glyoxalase"/>
    <property type="match status" value="1"/>
</dbReference>
<dbReference type="InterPro" id="IPR029068">
    <property type="entry name" value="Glyas_Bleomycin-R_OHBP_Dase"/>
</dbReference>
<name>A0ABP9QHP0_9RHOO</name>
<dbReference type="CDD" id="cd08349">
    <property type="entry name" value="BLMA_like"/>
    <property type="match status" value="1"/>
</dbReference>
<evidence type="ECO:0000256" key="3">
    <source>
        <dbReference type="ARBA" id="ARBA00023251"/>
    </source>
</evidence>
<dbReference type="InterPro" id="IPR000335">
    <property type="entry name" value="Bleomycin-R"/>
</dbReference>
<keyword evidence="3" id="KW-0046">Antibiotic resistance</keyword>
<gene>
    <name evidence="5" type="ORF">GCM10025770_12330</name>
</gene>
<accession>A0ABP9QHP0</accession>
<dbReference type="EMBL" id="BAABLD010000005">
    <property type="protein sequence ID" value="GAA5162070.1"/>
    <property type="molecule type" value="Genomic_DNA"/>
</dbReference>
<evidence type="ECO:0000256" key="2">
    <source>
        <dbReference type="ARBA" id="ARBA00021572"/>
    </source>
</evidence>
<dbReference type="RefSeq" id="WP_345532010.1">
    <property type="nucleotide sequence ID" value="NZ_BAABLD010000005.1"/>
</dbReference>
<dbReference type="PROSITE" id="PS51819">
    <property type="entry name" value="VOC"/>
    <property type="match status" value="1"/>
</dbReference>
<protein>
    <recommendedName>
        <fullName evidence="2">Bleomycin resistance protein</fullName>
    </recommendedName>
</protein>
<dbReference type="Gene3D" id="3.10.180.10">
    <property type="entry name" value="2,3-Dihydroxybiphenyl 1,2-Dioxygenase, domain 1"/>
    <property type="match status" value="1"/>
</dbReference>
<organism evidence="5 6">
    <name type="scientific">Viridibacterium curvum</name>
    <dbReference type="NCBI Taxonomy" id="1101404"/>
    <lineage>
        <taxon>Bacteria</taxon>
        <taxon>Pseudomonadati</taxon>
        <taxon>Pseudomonadota</taxon>
        <taxon>Betaproteobacteria</taxon>
        <taxon>Rhodocyclales</taxon>
        <taxon>Rhodocyclaceae</taxon>
        <taxon>Viridibacterium</taxon>
    </lineage>
</organism>
<keyword evidence="6" id="KW-1185">Reference proteome</keyword>
<proteinExistence type="inferred from homology"/>
<evidence type="ECO:0000259" key="4">
    <source>
        <dbReference type="PROSITE" id="PS51819"/>
    </source>
</evidence>
<dbReference type="InterPro" id="IPR037523">
    <property type="entry name" value="VOC_core"/>
</dbReference>
<reference evidence="6" key="1">
    <citation type="journal article" date="2019" name="Int. J. Syst. Evol. Microbiol.">
        <title>The Global Catalogue of Microorganisms (GCM) 10K type strain sequencing project: providing services to taxonomists for standard genome sequencing and annotation.</title>
        <authorList>
            <consortium name="The Broad Institute Genomics Platform"/>
            <consortium name="The Broad Institute Genome Sequencing Center for Infectious Disease"/>
            <person name="Wu L."/>
            <person name="Ma J."/>
        </authorList>
    </citation>
    <scope>NUCLEOTIDE SEQUENCE [LARGE SCALE GENOMIC DNA]</scope>
    <source>
        <strain evidence="6">JCM 18715</strain>
    </source>
</reference>
<dbReference type="InterPro" id="IPR004360">
    <property type="entry name" value="Glyas_Fos-R_dOase_dom"/>
</dbReference>
<feature type="domain" description="VOC" evidence="4">
    <location>
        <begin position="10"/>
        <end position="124"/>
    </location>
</feature>
<evidence type="ECO:0000313" key="6">
    <source>
        <dbReference type="Proteomes" id="UP001500547"/>
    </source>
</evidence>